<evidence type="ECO:0000313" key="1">
    <source>
        <dbReference type="EMBL" id="TPN83399.1"/>
    </source>
</evidence>
<name>A0A504J8L8_9FLAO</name>
<sequence length="136" mass="15675">MGLSERRVAKKFEEEIFPELKKDIEQAAKKSLEFEVEWKSIAIDGMSHLYEECWPQVYFEPIKIALGNITVDDMGAEAIEESLSKIVIKNEKETSSPSKWCTFEDNILILDHKPTTNVNQIQDRADAIQKMLEDNL</sequence>
<dbReference type="EMBL" id="VFWZ01000007">
    <property type="protein sequence ID" value="TPN83399.1"/>
    <property type="molecule type" value="Genomic_DNA"/>
</dbReference>
<dbReference type="OrthoDB" id="4194926at2"/>
<keyword evidence="2" id="KW-1185">Reference proteome</keyword>
<protein>
    <submittedName>
        <fullName evidence="1">Uncharacterized protein</fullName>
    </submittedName>
</protein>
<evidence type="ECO:0000313" key="2">
    <source>
        <dbReference type="Proteomes" id="UP000315540"/>
    </source>
</evidence>
<reference evidence="1 2" key="1">
    <citation type="submission" date="2019-06" db="EMBL/GenBank/DDBJ databases">
        <authorList>
            <person name="Meng X."/>
        </authorList>
    </citation>
    <scope>NUCLEOTIDE SEQUENCE [LARGE SCALE GENOMIC DNA]</scope>
    <source>
        <strain evidence="1 2">M625</strain>
    </source>
</reference>
<dbReference type="RefSeq" id="WP_140595483.1">
    <property type="nucleotide sequence ID" value="NZ_VFWZ01000007.1"/>
</dbReference>
<proteinExistence type="predicted"/>
<comment type="caution">
    <text evidence="1">The sequence shown here is derived from an EMBL/GenBank/DDBJ whole genome shotgun (WGS) entry which is preliminary data.</text>
</comment>
<gene>
    <name evidence="1" type="ORF">FHK87_19450</name>
</gene>
<organism evidence="1 2">
    <name type="scientific">Aquimarina algicola</name>
    <dbReference type="NCBI Taxonomy" id="2589995"/>
    <lineage>
        <taxon>Bacteria</taxon>
        <taxon>Pseudomonadati</taxon>
        <taxon>Bacteroidota</taxon>
        <taxon>Flavobacteriia</taxon>
        <taxon>Flavobacteriales</taxon>
        <taxon>Flavobacteriaceae</taxon>
        <taxon>Aquimarina</taxon>
    </lineage>
</organism>
<dbReference type="Proteomes" id="UP000315540">
    <property type="component" value="Unassembled WGS sequence"/>
</dbReference>
<accession>A0A504J8L8</accession>
<dbReference type="AlphaFoldDB" id="A0A504J8L8"/>